<reference evidence="2" key="1">
    <citation type="submission" date="2022-11" db="UniProtKB">
        <authorList>
            <consortium name="WormBaseParasite"/>
        </authorList>
    </citation>
    <scope>IDENTIFICATION</scope>
</reference>
<accession>A0A915D609</accession>
<dbReference type="AlphaFoldDB" id="A0A915D609"/>
<keyword evidence="1" id="KW-1185">Reference proteome</keyword>
<sequence>MREHNICVDETALLSCNVVRQELAIQADSQGWIFPNGSPNLPWPTYRPDLTPCTFFLWRWIKSQVYRTPIEDIEKLVRRIDMAFEELPQEMIDRSIETYRRRLDRCVAVSGRSVAQTFANV</sequence>
<proteinExistence type="predicted"/>
<name>A0A915D609_9BILA</name>
<dbReference type="WBParaSite" id="jg1637">
    <property type="protein sequence ID" value="jg1637"/>
    <property type="gene ID" value="jg1637"/>
</dbReference>
<dbReference type="Proteomes" id="UP000887574">
    <property type="component" value="Unplaced"/>
</dbReference>
<dbReference type="PANTHER" id="PTHR47326">
    <property type="entry name" value="TRANSPOSABLE ELEMENT TC3 TRANSPOSASE-LIKE PROTEIN"/>
    <property type="match status" value="1"/>
</dbReference>
<organism evidence="1 2">
    <name type="scientific">Ditylenchus dipsaci</name>
    <dbReference type="NCBI Taxonomy" id="166011"/>
    <lineage>
        <taxon>Eukaryota</taxon>
        <taxon>Metazoa</taxon>
        <taxon>Ecdysozoa</taxon>
        <taxon>Nematoda</taxon>
        <taxon>Chromadorea</taxon>
        <taxon>Rhabditida</taxon>
        <taxon>Tylenchina</taxon>
        <taxon>Tylenchomorpha</taxon>
        <taxon>Sphaerularioidea</taxon>
        <taxon>Anguinidae</taxon>
        <taxon>Anguininae</taxon>
        <taxon>Ditylenchus</taxon>
    </lineage>
</organism>
<evidence type="ECO:0000313" key="2">
    <source>
        <dbReference type="WBParaSite" id="jg1637"/>
    </source>
</evidence>
<protein>
    <submittedName>
        <fullName evidence="2">Transposase</fullName>
    </submittedName>
</protein>
<dbReference type="Gene3D" id="3.30.420.10">
    <property type="entry name" value="Ribonuclease H-like superfamily/Ribonuclease H"/>
    <property type="match status" value="1"/>
</dbReference>
<evidence type="ECO:0000313" key="1">
    <source>
        <dbReference type="Proteomes" id="UP000887574"/>
    </source>
</evidence>
<dbReference type="GO" id="GO:0003676">
    <property type="term" value="F:nucleic acid binding"/>
    <property type="evidence" value="ECO:0007669"/>
    <property type="project" value="InterPro"/>
</dbReference>
<dbReference type="PANTHER" id="PTHR47326:SF1">
    <property type="entry name" value="HTH PSQ-TYPE DOMAIN-CONTAINING PROTEIN"/>
    <property type="match status" value="1"/>
</dbReference>
<dbReference type="InterPro" id="IPR036397">
    <property type="entry name" value="RNaseH_sf"/>
</dbReference>